<proteinExistence type="predicted"/>
<gene>
    <name evidence="1" type="ORF">LOK49_LG12G00432</name>
</gene>
<organism evidence="1 2">
    <name type="scientific">Camellia lanceoleosa</name>
    <dbReference type="NCBI Taxonomy" id="1840588"/>
    <lineage>
        <taxon>Eukaryota</taxon>
        <taxon>Viridiplantae</taxon>
        <taxon>Streptophyta</taxon>
        <taxon>Embryophyta</taxon>
        <taxon>Tracheophyta</taxon>
        <taxon>Spermatophyta</taxon>
        <taxon>Magnoliopsida</taxon>
        <taxon>eudicotyledons</taxon>
        <taxon>Gunneridae</taxon>
        <taxon>Pentapetalae</taxon>
        <taxon>asterids</taxon>
        <taxon>Ericales</taxon>
        <taxon>Theaceae</taxon>
        <taxon>Camellia</taxon>
    </lineage>
</organism>
<accession>A0ACC0FT90</accession>
<name>A0ACC0FT90_9ERIC</name>
<keyword evidence="2" id="KW-1185">Reference proteome</keyword>
<reference evidence="1 2" key="1">
    <citation type="journal article" date="2022" name="Plant J.">
        <title>Chromosome-level genome of Camellia lanceoleosa provides a valuable resource for understanding genome evolution and self-incompatibility.</title>
        <authorList>
            <person name="Gong W."/>
            <person name="Xiao S."/>
            <person name="Wang L."/>
            <person name="Liao Z."/>
            <person name="Chang Y."/>
            <person name="Mo W."/>
            <person name="Hu G."/>
            <person name="Li W."/>
            <person name="Zhao G."/>
            <person name="Zhu H."/>
            <person name="Hu X."/>
            <person name="Ji K."/>
            <person name="Xiang X."/>
            <person name="Song Q."/>
            <person name="Yuan D."/>
            <person name="Jin S."/>
            <person name="Zhang L."/>
        </authorList>
    </citation>
    <scope>NUCLEOTIDE SEQUENCE [LARGE SCALE GENOMIC DNA]</scope>
    <source>
        <strain evidence="1">SQ_2022a</strain>
    </source>
</reference>
<comment type="caution">
    <text evidence="1">The sequence shown here is derived from an EMBL/GenBank/DDBJ whole genome shotgun (WGS) entry which is preliminary data.</text>
</comment>
<dbReference type="Proteomes" id="UP001060215">
    <property type="component" value="Chromosome 13"/>
</dbReference>
<dbReference type="EMBL" id="CM045770">
    <property type="protein sequence ID" value="KAI7991970.1"/>
    <property type="molecule type" value="Genomic_DNA"/>
</dbReference>
<protein>
    <submittedName>
        <fullName evidence="1">Uncharacterized protein</fullName>
    </submittedName>
</protein>
<evidence type="ECO:0000313" key="2">
    <source>
        <dbReference type="Proteomes" id="UP001060215"/>
    </source>
</evidence>
<evidence type="ECO:0000313" key="1">
    <source>
        <dbReference type="EMBL" id="KAI7991970.1"/>
    </source>
</evidence>
<sequence length="74" mass="8151">MGFKYHVGRASMVLAELWAIWNGLQLPWIQGFRQSGEANMCADFLAKEALQLSNGNVVLSDMPPDLLTALTADK</sequence>